<dbReference type="CDD" id="cd00093">
    <property type="entry name" value="HTH_XRE"/>
    <property type="match status" value="1"/>
</dbReference>
<protein>
    <submittedName>
        <fullName evidence="5">XRE family transcriptional regulator</fullName>
    </submittedName>
</protein>
<dbReference type="AlphaFoldDB" id="A0A428JLF4"/>
<dbReference type="SMART" id="SM00530">
    <property type="entry name" value="HTH_XRE"/>
    <property type="match status" value="1"/>
</dbReference>
<keyword evidence="2" id="KW-0238">DNA-binding</keyword>
<feature type="domain" description="HTH cro/C1-type" evidence="4">
    <location>
        <begin position="9"/>
        <end position="64"/>
    </location>
</feature>
<evidence type="ECO:0000256" key="1">
    <source>
        <dbReference type="ARBA" id="ARBA00023015"/>
    </source>
</evidence>
<keyword evidence="1" id="KW-0805">Transcription regulation</keyword>
<evidence type="ECO:0000259" key="4">
    <source>
        <dbReference type="PROSITE" id="PS50943"/>
    </source>
</evidence>
<dbReference type="GO" id="GO:0003677">
    <property type="term" value="F:DNA binding"/>
    <property type="evidence" value="ECO:0007669"/>
    <property type="project" value="UniProtKB-KW"/>
</dbReference>
<keyword evidence="6" id="KW-1185">Reference proteome</keyword>
<proteinExistence type="predicted"/>
<dbReference type="EMBL" id="RWIS01000005">
    <property type="protein sequence ID" value="RSK33926.1"/>
    <property type="molecule type" value="Genomic_DNA"/>
</dbReference>
<evidence type="ECO:0000256" key="2">
    <source>
        <dbReference type="ARBA" id="ARBA00023125"/>
    </source>
</evidence>
<dbReference type="Gene3D" id="2.10.109.10">
    <property type="entry name" value="Umud Fragment, subunit A"/>
    <property type="match status" value="1"/>
</dbReference>
<keyword evidence="3" id="KW-0804">Transcription</keyword>
<dbReference type="PROSITE" id="PS50943">
    <property type="entry name" value="HTH_CROC1"/>
    <property type="match status" value="1"/>
</dbReference>
<accession>A0A428JLF4</accession>
<evidence type="ECO:0000256" key="3">
    <source>
        <dbReference type="ARBA" id="ARBA00023163"/>
    </source>
</evidence>
<dbReference type="Pfam" id="PF01381">
    <property type="entry name" value="HTH_3"/>
    <property type="match status" value="1"/>
</dbReference>
<gene>
    <name evidence="5" type="ORF">EI290_09480</name>
</gene>
<dbReference type="OrthoDB" id="839492at2"/>
<sequence>MSSTRASRLIRLRDDADLTLEEAAAAIGMSRQTIYRYESDNKSKIRASVLEKLAKIYKTTVEYIETGRASAVKPAPGLLDEFMFIDQDNAEFIDLPFIEPVAYGTFSNSCHDRNYGDFATIRIQRRPGKDYTNAAVIEVRGNSMADRYPDRSQHVVRPVSDGNFQYATGVHALSLRSPAFLIKRIVSNLNGLIRLRSDSNGEEMEITLGDINCLWKVGESVYMPEEE</sequence>
<dbReference type="InterPro" id="IPR010982">
    <property type="entry name" value="Lambda_DNA-bd_dom_sf"/>
</dbReference>
<dbReference type="Gene3D" id="1.10.260.40">
    <property type="entry name" value="lambda repressor-like DNA-binding domains"/>
    <property type="match status" value="1"/>
</dbReference>
<dbReference type="Proteomes" id="UP000280066">
    <property type="component" value="Unassembled WGS sequence"/>
</dbReference>
<name>A0A428JLF4_9BACT</name>
<dbReference type="PANTHER" id="PTHR40661:SF3">
    <property type="entry name" value="FELS-1 PROPHAGE TRANSCRIPTIONAL REGULATOR"/>
    <property type="match status" value="1"/>
</dbReference>
<dbReference type="PANTHER" id="PTHR40661">
    <property type="match status" value="1"/>
</dbReference>
<reference evidence="5 6" key="1">
    <citation type="submission" date="2018-12" db="EMBL/GenBank/DDBJ databases">
        <authorList>
            <person name="Feng G."/>
            <person name="Zhu H."/>
        </authorList>
    </citation>
    <scope>NUCLEOTIDE SEQUENCE [LARGE SCALE GENOMIC DNA]</scope>
    <source>
        <strain evidence="5 6">9PBR-2</strain>
    </source>
</reference>
<evidence type="ECO:0000313" key="6">
    <source>
        <dbReference type="Proteomes" id="UP000280066"/>
    </source>
</evidence>
<organism evidence="5 6">
    <name type="scientific">Hymenobacter metallilatus</name>
    <dbReference type="NCBI Taxonomy" id="2493666"/>
    <lineage>
        <taxon>Bacteria</taxon>
        <taxon>Pseudomonadati</taxon>
        <taxon>Bacteroidota</taxon>
        <taxon>Cytophagia</taxon>
        <taxon>Cytophagales</taxon>
        <taxon>Hymenobacteraceae</taxon>
        <taxon>Hymenobacter</taxon>
    </lineage>
</organism>
<dbReference type="InterPro" id="IPR001387">
    <property type="entry name" value="Cro/C1-type_HTH"/>
</dbReference>
<comment type="caution">
    <text evidence="5">The sequence shown here is derived from an EMBL/GenBank/DDBJ whole genome shotgun (WGS) entry which is preliminary data.</text>
</comment>
<evidence type="ECO:0000313" key="5">
    <source>
        <dbReference type="EMBL" id="RSK33926.1"/>
    </source>
</evidence>
<dbReference type="SUPFAM" id="SSF47413">
    <property type="entry name" value="lambda repressor-like DNA-binding domains"/>
    <property type="match status" value="1"/>
</dbReference>